<proteinExistence type="predicted"/>
<dbReference type="Proteomes" id="UP000464954">
    <property type="component" value="Chromosome"/>
</dbReference>
<dbReference type="RefSeq" id="WP_160627675.1">
    <property type="nucleotide sequence ID" value="NZ_CP047593.1"/>
</dbReference>
<dbReference type="Gene3D" id="3.90.1200.10">
    <property type="match status" value="1"/>
</dbReference>
<reference evidence="2 3" key="1">
    <citation type="submission" date="2020-01" db="EMBL/GenBank/DDBJ databases">
        <title>Ponticoccus aerotolerans gen. nov., sp. nov., an anaerobic bacterium and proposal of Ponticoccusceae fam. nov., Ponticoccusles ord. nov. and Ponticoccuse classis nov. in the phylum Kiritimatiellaeota.</title>
        <authorList>
            <person name="Zhou L.Y."/>
            <person name="Du Z.J."/>
        </authorList>
    </citation>
    <scope>NUCLEOTIDE SEQUENCE [LARGE SCALE GENOMIC DNA]</scope>
    <source>
        <strain evidence="2 3">S-5007</strain>
    </source>
</reference>
<dbReference type="Pfam" id="PF01636">
    <property type="entry name" value="APH"/>
    <property type="match status" value="1"/>
</dbReference>
<evidence type="ECO:0000313" key="3">
    <source>
        <dbReference type="Proteomes" id="UP000464954"/>
    </source>
</evidence>
<keyword evidence="3" id="KW-1185">Reference proteome</keyword>
<feature type="domain" description="CHK kinase-like" evidence="1">
    <location>
        <begin position="113"/>
        <end position="270"/>
    </location>
</feature>
<organism evidence="2 3">
    <name type="scientific">Tichowtungia aerotolerans</name>
    <dbReference type="NCBI Taxonomy" id="2697043"/>
    <lineage>
        <taxon>Bacteria</taxon>
        <taxon>Pseudomonadati</taxon>
        <taxon>Kiritimatiellota</taxon>
        <taxon>Tichowtungiia</taxon>
        <taxon>Tichowtungiales</taxon>
        <taxon>Tichowtungiaceae</taxon>
        <taxon>Tichowtungia</taxon>
    </lineage>
</organism>
<dbReference type="PANTHER" id="PTHR11012:SF30">
    <property type="entry name" value="PROTEIN KINASE-LIKE DOMAIN-CONTAINING"/>
    <property type="match status" value="1"/>
</dbReference>
<dbReference type="PANTHER" id="PTHR11012">
    <property type="entry name" value="PROTEIN KINASE-LIKE DOMAIN-CONTAINING"/>
    <property type="match status" value="1"/>
</dbReference>
<dbReference type="InterPro" id="IPR015897">
    <property type="entry name" value="CHK_kinase-like"/>
</dbReference>
<dbReference type="SMART" id="SM00587">
    <property type="entry name" value="CHK"/>
    <property type="match status" value="1"/>
</dbReference>
<dbReference type="EMBL" id="CP047593">
    <property type="protein sequence ID" value="QHI68904.1"/>
    <property type="molecule type" value="Genomic_DNA"/>
</dbReference>
<name>A0A6P1M8Q1_9BACT</name>
<evidence type="ECO:0000313" key="2">
    <source>
        <dbReference type="EMBL" id="QHI68904.1"/>
    </source>
</evidence>
<dbReference type="GO" id="GO:0016740">
    <property type="term" value="F:transferase activity"/>
    <property type="evidence" value="ECO:0007669"/>
    <property type="project" value="UniProtKB-KW"/>
</dbReference>
<dbReference type="AlphaFoldDB" id="A0A6P1M8Q1"/>
<accession>A0A6P1M8Q1</accession>
<dbReference type="InterPro" id="IPR011009">
    <property type="entry name" value="Kinase-like_dom_sf"/>
</dbReference>
<gene>
    <name evidence="2" type="ORF">GT409_05395</name>
</gene>
<evidence type="ECO:0000259" key="1">
    <source>
        <dbReference type="SMART" id="SM00587"/>
    </source>
</evidence>
<dbReference type="SUPFAM" id="SSF56112">
    <property type="entry name" value="Protein kinase-like (PK-like)"/>
    <property type="match status" value="1"/>
</dbReference>
<dbReference type="KEGG" id="taer:GT409_05395"/>
<dbReference type="InterPro" id="IPR002575">
    <property type="entry name" value="Aminoglycoside_PTrfase"/>
</dbReference>
<protein>
    <submittedName>
        <fullName evidence="2">Phosphotransferase</fullName>
    </submittedName>
</protein>
<sequence length="323" mass="36379">MNDHFQQIVLNATGAEGLTEEGELIQSLWSGYGKIIRCRLHGADVDSVVVKHVHWPDAANHPRGWNTGLSHERKVRSYQVETEFYATWAARCGAECRVPKCHALETHGDEVFMVLEDLDAAGFGDRRRTVSDEDVRACLSWLAHFHAAFMNENPDGLWPVGTYWHLATRPDELAALDDSALRNAAAAIDRRLNDARFKTFVHGDAKLANFCFSAHGNQVAAVDFQYVGGGCGMKDVAYFLGSCLNEDECEEREDELLDYYFGTLEKCMGGGSASFQALETEWRALYPVAWTDFFRFLQGWSPGHWKINSYSMRLARQVLKELA</sequence>
<keyword evidence="2" id="KW-0808">Transferase</keyword>